<name>A0ABP9XD72_9DEIO</name>
<dbReference type="EMBL" id="BAABRV010000003">
    <property type="protein sequence ID" value="GAA5533299.1"/>
    <property type="molecule type" value="Genomic_DNA"/>
</dbReference>
<dbReference type="Proteomes" id="UP001404956">
    <property type="component" value="Unassembled WGS sequence"/>
</dbReference>
<feature type="compositionally biased region" description="Low complexity" evidence="1">
    <location>
        <begin position="178"/>
        <end position="189"/>
    </location>
</feature>
<evidence type="ECO:0000313" key="2">
    <source>
        <dbReference type="EMBL" id="GAA5533299.1"/>
    </source>
</evidence>
<evidence type="ECO:0000256" key="1">
    <source>
        <dbReference type="SAM" id="MobiDB-lite"/>
    </source>
</evidence>
<feature type="compositionally biased region" description="Low complexity" evidence="1">
    <location>
        <begin position="57"/>
        <end position="81"/>
    </location>
</feature>
<proteinExistence type="predicted"/>
<feature type="region of interest" description="Disordered" evidence="1">
    <location>
        <begin position="142"/>
        <end position="189"/>
    </location>
</feature>
<evidence type="ECO:0000313" key="3">
    <source>
        <dbReference type="Proteomes" id="UP001404956"/>
    </source>
</evidence>
<sequence>MTRPSAKPAPLTLSREMKLLLVLLLLAALIGGWYVWTSGRSAGQLAQTPPATPTTEPPAEGTAEDPAVASGTTGAAPAGSVNVQPDGQVDVPTLPAFGAAGASDPAAPQAETAPTPGGINPDTALAALPSVNPFRPLALTAGANGAAGQTPTTTPAAGSRPAAPLDVPRSQPSTPVVSPAAGSQGGALALSPLPGSGDRVTVDAPAVTGGAFPVPTLPGANRRGPEPETVTLVPPAPTGTLPHPTKVTPISPAPARPPVVGVRVPRENIDLNSTVGRAPESRAPGQDSPAGRPNSAGALPTALPTPGVPQPITQLGGDSAAPLPALDQLVQSRDLAFDAVVLGPVNTAIFRSRDGFLVVSVGQTLPDSDVTLKEVTATSATLALGHDTKTLELDKR</sequence>
<protein>
    <submittedName>
        <fullName evidence="2">Uncharacterized protein</fullName>
    </submittedName>
</protein>
<gene>
    <name evidence="2" type="ORF">Dalu01_01698</name>
</gene>
<accession>A0ABP9XD72</accession>
<feature type="compositionally biased region" description="Low complexity" evidence="1">
    <location>
        <begin position="142"/>
        <end position="158"/>
    </location>
</feature>
<dbReference type="RefSeq" id="WP_345453268.1">
    <property type="nucleotide sequence ID" value="NZ_BAABRV010000003.1"/>
</dbReference>
<keyword evidence="3" id="KW-1185">Reference proteome</keyword>
<feature type="region of interest" description="Disordered" evidence="1">
    <location>
        <begin position="43"/>
        <end position="126"/>
    </location>
</feature>
<feature type="compositionally biased region" description="Low complexity" evidence="1">
    <location>
        <begin position="95"/>
        <end position="116"/>
    </location>
</feature>
<reference evidence="2 3" key="1">
    <citation type="submission" date="2024-02" db="EMBL/GenBank/DDBJ databases">
        <title>Deinococcus aluminii NBRC 112889.</title>
        <authorList>
            <person name="Ichikawa N."/>
            <person name="Katano-Makiyama Y."/>
            <person name="Hidaka K."/>
        </authorList>
    </citation>
    <scope>NUCLEOTIDE SEQUENCE [LARGE SCALE GENOMIC DNA]</scope>
    <source>
        <strain evidence="2 3">NBRC 112889</strain>
    </source>
</reference>
<organism evidence="2 3">
    <name type="scientific">Deinococcus aluminii</name>
    <dbReference type="NCBI Taxonomy" id="1656885"/>
    <lineage>
        <taxon>Bacteria</taxon>
        <taxon>Thermotogati</taxon>
        <taxon>Deinococcota</taxon>
        <taxon>Deinococci</taxon>
        <taxon>Deinococcales</taxon>
        <taxon>Deinococcaceae</taxon>
        <taxon>Deinococcus</taxon>
    </lineage>
</organism>
<feature type="region of interest" description="Disordered" evidence="1">
    <location>
        <begin position="233"/>
        <end position="316"/>
    </location>
</feature>
<comment type="caution">
    <text evidence="2">The sequence shown here is derived from an EMBL/GenBank/DDBJ whole genome shotgun (WGS) entry which is preliminary data.</text>
</comment>